<evidence type="ECO:0000313" key="2">
    <source>
        <dbReference type="EMBL" id="OQR80717.1"/>
    </source>
</evidence>
<dbReference type="InterPro" id="IPR055313">
    <property type="entry name" value="Temptin-like"/>
</dbReference>
<protein>
    <recommendedName>
        <fullName evidence="1">Temptin Cys/Cys disulfide domain-containing protein</fullName>
    </recommendedName>
</protein>
<dbReference type="EMBL" id="JNBR01002878">
    <property type="protein sequence ID" value="OQR80717.1"/>
    <property type="molecule type" value="Genomic_DNA"/>
</dbReference>
<keyword evidence="3" id="KW-1185">Reference proteome</keyword>
<dbReference type="Pfam" id="PF24784">
    <property type="entry name" value="Temptin_C"/>
    <property type="match status" value="1"/>
</dbReference>
<gene>
    <name evidence="2" type="ORF">ACHHYP_17258</name>
</gene>
<name>A0A1V9Y4T0_ACHHY</name>
<dbReference type="OrthoDB" id="129121at2759"/>
<feature type="domain" description="Temptin Cys/Cys disulfide" evidence="1">
    <location>
        <begin position="14"/>
        <end position="103"/>
    </location>
</feature>
<accession>A0A1V9Y4T0</accession>
<proteinExistence type="predicted"/>
<evidence type="ECO:0000313" key="3">
    <source>
        <dbReference type="Proteomes" id="UP000243579"/>
    </source>
</evidence>
<dbReference type="PANTHER" id="PTHR34737:SF2">
    <property type="entry name" value="EF-HAND DOMAIN-CONTAINING PROTEIN"/>
    <property type="match status" value="1"/>
</dbReference>
<dbReference type="AlphaFoldDB" id="A0A1V9Y4T0"/>
<evidence type="ECO:0000259" key="1">
    <source>
        <dbReference type="Pfam" id="PF24784"/>
    </source>
</evidence>
<dbReference type="InterPro" id="IPR057626">
    <property type="entry name" value="S-S_Temptin"/>
</dbReference>
<organism evidence="2 3">
    <name type="scientific">Achlya hypogyna</name>
    <name type="common">Oomycete</name>
    <name type="synonym">Protoachlya hypogyna</name>
    <dbReference type="NCBI Taxonomy" id="1202772"/>
    <lineage>
        <taxon>Eukaryota</taxon>
        <taxon>Sar</taxon>
        <taxon>Stramenopiles</taxon>
        <taxon>Oomycota</taxon>
        <taxon>Saprolegniomycetes</taxon>
        <taxon>Saprolegniales</taxon>
        <taxon>Achlyaceae</taxon>
        <taxon>Achlya</taxon>
    </lineage>
</organism>
<sequence length="125" mass="13403">MVRPLAVVFVPCAVAYSEFRYKIPNGFEVSGVPAVGHSSKFGGGEYSQFGVDFMEAGYRWTPELCALDSDGDGATNGEELGDACCLWSEMEETPLRANPTSPGHADAFTVDDIAALKCADHFSEL</sequence>
<dbReference type="PANTHER" id="PTHR34737">
    <property type="entry name" value="EF-HAND DOMAIN-CONTAINING PROTEIN"/>
    <property type="match status" value="1"/>
</dbReference>
<dbReference type="Proteomes" id="UP000243579">
    <property type="component" value="Unassembled WGS sequence"/>
</dbReference>
<comment type="caution">
    <text evidence="2">The sequence shown here is derived from an EMBL/GenBank/DDBJ whole genome shotgun (WGS) entry which is preliminary data.</text>
</comment>
<reference evidence="2 3" key="1">
    <citation type="journal article" date="2014" name="Genome Biol. Evol.">
        <title>The secreted proteins of Achlya hypogyna and Thraustotheca clavata identify the ancestral oomycete secretome and reveal gene acquisitions by horizontal gene transfer.</title>
        <authorList>
            <person name="Misner I."/>
            <person name="Blouin N."/>
            <person name="Leonard G."/>
            <person name="Richards T.A."/>
            <person name="Lane C.E."/>
        </authorList>
    </citation>
    <scope>NUCLEOTIDE SEQUENCE [LARGE SCALE GENOMIC DNA]</scope>
    <source>
        <strain evidence="2 3">ATCC 48635</strain>
    </source>
</reference>